<reference evidence="1 2" key="1">
    <citation type="submission" date="2022-03" db="EMBL/GenBank/DDBJ databases">
        <authorList>
            <person name="Koch H."/>
        </authorList>
    </citation>
    <scope>NUCLEOTIDE SEQUENCE [LARGE SCALE GENOMIC DNA]</scope>
    <source>
        <strain evidence="1 2">G1</strain>
    </source>
</reference>
<dbReference type="Proteomes" id="UP001295463">
    <property type="component" value="Chromosome"/>
</dbReference>
<dbReference type="Gene3D" id="1.25.40.10">
    <property type="entry name" value="Tetratricopeptide repeat domain"/>
    <property type="match status" value="1"/>
</dbReference>
<dbReference type="RefSeq" id="WP_305732338.1">
    <property type="nucleotide sequence ID" value="NZ_OW150024.1"/>
</dbReference>
<evidence type="ECO:0000313" key="1">
    <source>
        <dbReference type="EMBL" id="CAH2031519.1"/>
    </source>
</evidence>
<dbReference type="InterPro" id="IPR011990">
    <property type="entry name" value="TPR-like_helical_dom_sf"/>
</dbReference>
<accession>A0ABM9D8S9</accession>
<gene>
    <name evidence="1" type="ORF">GEAMG1_1687</name>
</gene>
<organism evidence="1 2">
    <name type="scientific">Trichlorobacter ammonificans</name>
    <dbReference type="NCBI Taxonomy" id="2916410"/>
    <lineage>
        <taxon>Bacteria</taxon>
        <taxon>Pseudomonadati</taxon>
        <taxon>Thermodesulfobacteriota</taxon>
        <taxon>Desulfuromonadia</taxon>
        <taxon>Geobacterales</taxon>
        <taxon>Geobacteraceae</taxon>
        <taxon>Trichlorobacter</taxon>
    </lineage>
</organism>
<name>A0ABM9D8S9_9BACT</name>
<dbReference type="SUPFAM" id="SSF48452">
    <property type="entry name" value="TPR-like"/>
    <property type="match status" value="1"/>
</dbReference>
<protein>
    <submittedName>
        <fullName evidence="1">TPR_REGION domain-containing protein</fullName>
    </submittedName>
</protein>
<dbReference type="EMBL" id="OW150024">
    <property type="protein sequence ID" value="CAH2031519.1"/>
    <property type="molecule type" value="Genomic_DNA"/>
</dbReference>
<keyword evidence="2" id="KW-1185">Reference proteome</keyword>
<sequence>MGDGAEKEFKRAQRAMDAGQVLAALAAVEKGLKLRDDAHWYSLYGYSMAKERGHLTRGLELCTTAIAREPDYPQHYFYLAQLHLVAARREEALQALRQGMSLGGTPAIARLLEEIGTRKPSVFPFLSRDNPLNKYLGLLFSRLGLR</sequence>
<proteinExistence type="predicted"/>
<evidence type="ECO:0000313" key="2">
    <source>
        <dbReference type="Proteomes" id="UP001295463"/>
    </source>
</evidence>